<feature type="non-terminal residue" evidence="2">
    <location>
        <position position="262"/>
    </location>
</feature>
<dbReference type="EMBL" id="OC891816">
    <property type="protein sequence ID" value="CAD7646575.1"/>
    <property type="molecule type" value="Genomic_DNA"/>
</dbReference>
<evidence type="ECO:0000256" key="1">
    <source>
        <dbReference type="SAM" id="MobiDB-lite"/>
    </source>
</evidence>
<sequence>EFPLLDWNEKFSHINNLDASILTANNHFEISNEVPGLVLCRRLVNSDTISYALIANEDLESISGDLPECLEIEGMPYERRKYLFDNIRDFTAVNYRPLICPDPNVDTIASNLILMDTAGDRTNSRKSIFSPKSNKKLKVERKDSPKKTDNSAGDGGSKRKRAGPPKCSYCKGVGHRERIFGKTTCPKKKVDSMILTPSKPTAAALSVAQTMVTIVSTAGQEIGAGDADNNADGNDKQTGAKPESSLDINSNEMPDAVLPDGD</sequence>
<keyword evidence="3" id="KW-1185">Reference proteome</keyword>
<feature type="compositionally biased region" description="Basic and acidic residues" evidence="1">
    <location>
        <begin position="140"/>
        <end position="149"/>
    </location>
</feature>
<gene>
    <name evidence="2" type="ORF">OSB1V03_LOCUS21043</name>
</gene>
<reference evidence="2" key="1">
    <citation type="submission" date="2020-11" db="EMBL/GenBank/DDBJ databases">
        <authorList>
            <person name="Tran Van P."/>
        </authorList>
    </citation>
    <scope>NUCLEOTIDE SEQUENCE</scope>
</reference>
<protein>
    <submittedName>
        <fullName evidence="2">Uncharacterized protein</fullName>
    </submittedName>
</protein>
<evidence type="ECO:0000313" key="3">
    <source>
        <dbReference type="Proteomes" id="UP000759131"/>
    </source>
</evidence>
<dbReference type="AlphaFoldDB" id="A0A7R9LU96"/>
<evidence type="ECO:0000313" key="2">
    <source>
        <dbReference type="EMBL" id="CAD7646575.1"/>
    </source>
</evidence>
<dbReference type="EMBL" id="CAJPIZ010037241">
    <property type="protein sequence ID" value="CAG2121097.1"/>
    <property type="molecule type" value="Genomic_DNA"/>
</dbReference>
<feature type="compositionally biased region" description="Low complexity" evidence="1">
    <location>
        <begin position="223"/>
        <end position="232"/>
    </location>
</feature>
<name>A0A7R9LU96_9ACAR</name>
<feature type="region of interest" description="Disordered" evidence="1">
    <location>
        <begin position="220"/>
        <end position="262"/>
    </location>
</feature>
<accession>A0A7R9LU96</accession>
<dbReference type="OrthoDB" id="7488569at2759"/>
<proteinExistence type="predicted"/>
<feature type="region of interest" description="Disordered" evidence="1">
    <location>
        <begin position="122"/>
        <end position="168"/>
    </location>
</feature>
<dbReference type="Proteomes" id="UP000759131">
    <property type="component" value="Unassembled WGS sequence"/>
</dbReference>
<organism evidence="2">
    <name type="scientific">Medioppia subpectinata</name>
    <dbReference type="NCBI Taxonomy" id="1979941"/>
    <lineage>
        <taxon>Eukaryota</taxon>
        <taxon>Metazoa</taxon>
        <taxon>Ecdysozoa</taxon>
        <taxon>Arthropoda</taxon>
        <taxon>Chelicerata</taxon>
        <taxon>Arachnida</taxon>
        <taxon>Acari</taxon>
        <taxon>Acariformes</taxon>
        <taxon>Sarcoptiformes</taxon>
        <taxon>Oribatida</taxon>
        <taxon>Brachypylina</taxon>
        <taxon>Oppioidea</taxon>
        <taxon>Oppiidae</taxon>
        <taxon>Medioppia</taxon>
    </lineage>
</organism>